<keyword evidence="6 9" id="KW-0472">Membrane</keyword>
<feature type="transmembrane region" description="Helical" evidence="9">
    <location>
        <begin position="20"/>
        <end position="37"/>
    </location>
</feature>
<comment type="subcellular location">
    <subcellularLocation>
        <location evidence="1">Cell membrane</location>
        <topology evidence="1">Multi-pass membrane protein</topology>
    </subcellularLocation>
</comment>
<dbReference type="InterPro" id="IPR000160">
    <property type="entry name" value="GGDEF_dom"/>
</dbReference>
<dbReference type="GO" id="GO:0005886">
    <property type="term" value="C:plasma membrane"/>
    <property type="evidence" value="ECO:0007669"/>
    <property type="project" value="UniProtKB-SubCell"/>
</dbReference>
<dbReference type="NCBIfam" id="TIGR00254">
    <property type="entry name" value="GGDEF"/>
    <property type="match status" value="1"/>
</dbReference>
<dbReference type="PANTHER" id="PTHR45138:SF9">
    <property type="entry name" value="DIGUANYLATE CYCLASE DGCM-RELATED"/>
    <property type="match status" value="1"/>
</dbReference>
<evidence type="ECO:0000259" key="11">
    <source>
        <dbReference type="PROSITE" id="PS50113"/>
    </source>
</evidence>
<feature type="domain" description="GGDEF" evidence="12">
    <location>
        <begin position="473"/>
        <end position="609"/>
    </location>
</feature>
<dbReference type="GO" id="GO:0052621">
    <property type="term" value="F:diguanylate cyclase activity"/>
    <property type="evidence" value="ECO:0007669"/>
    <property type="project" value="UniProtKB-EC"/>
</dbReference>
<gene>
    <name evidence="13" type="ORF">D0Y96_06710</name>
</gene>
<keyword evidence="5 9" id="KW-1133">Transmembrane helix</keyword>
<feature type="domain" description="PAS" evidence="10">
    <location>
        <begin position="307"/>
        <end position="378"/>
    </location>
</feature>
<evidence type="ECO:0000256" key="4">
    <source>
        <dbReference type="ARBA" id="ARBA00022692"/>
    </source>
</evidence>
<feature type="transmembrane region" description="Helical" evidence="9">
    <location>
        <begin position="202"/>
        <end position="225"/>
    </location>
</feature>
<feature type="transmembrane region" description="Helical" evidence="9">
    <location>
        <begin position="44"/>
        <end position="60"/>
    </location>
</feature>
<dbReference type="InterPro" id="IPR013655">
    <property type="entry name" value="PAS_fold_3"/>
</dbReference>
<evidence type="ECO:0000313" key="13">
    <source>
        <dbReference type="EMBL" id="RFU17797.1"/>
    </source>
</evidence>
<dbReference type="Pfam" id="PF05231">
    <property type="entry name" value="MASE1"/>
    <property type="match status" value="1"/>
</dbReference>
<comment type="caution">
    <text evidence="13">The sequence shown here is derived from an EMBL/GenBank/DDBJ whole genome shotgun (WGS) entry which is preliminary data.</text>
</comment>
<dbReference type="SMART" id="SM00086">
    <property type="entry name" value="PAC"/>
    <property type="match status" value="1"/>
</dbReference>
<feature type="domain" description="PAC" evidence="11">
    <location>
        <begin position="378"/>
        <end position="434"/>
    </location>
</feature>
<dbReference type="Proteomes" id="UP000264702">
    <property type="component" value="Unassembled WGS sequence"/>
</dbReference>
<evidence type="ECO:0000256" key="8">
    <source>
        <dbReference type="SAM" id="MobiDB-lite"/>
    </source>
</evidence>
<evidence type="ECO:0000256" key="1">
    <source>
        <dbReference type="ARBA" id="ARBA00004651"/>
    </source>
</evidence>
<dbReference type="Gene3D" id="3.30.450.20">
    <property type="entry name" value="PAS domain"/>
    <property type="match status" value="1"/>
</dbReference>
<evidence type="ECO:0000313" key="14">
    <source>
        <dbReference type="Proteomes" id="UP000264702"/>
    </source>
</evidence>
<dbReference type="EC" id="2.7.7.65" evidence="2"/>
<dbReference type="CDD" id="cd00130">
    <property type="entry name" value="PAS"/>
    <property type="match status" value="1"/>
</dbReference>
<dbReference type="FunFam" id="3.30.70.270:FF:000001">
    <property type="entry name" value="Diguanylate cyclase domain protein"/>
    <property type="match status" value="1"/>
</dbReference>
<dbReference type="Pfam" id="PF00990">
    <property type="entry name" value="GGDEF"/>
    <property type="match status" value="1"/>
</dbReference>
<protein>
    <recommendedName>
        <fullName evidence="2">diguanylate cyclase</fullName>
        <ecNumber evidence="2">2.7.7.65</ecNumber>
    </recommendedName>
</protein>
<keyword evidence="14" id="KW-1185">Reference proteome</keyword>
<dbReference type="CDD" id="cd01949">
    <property type="entry name" value="GGDEF"/>
    <property type="match status" value="1"/>
</dbReference>
<keyword evidence="4 9" id="KW-0812">Transmembrane</keyword>
<dbReference type="PROSITE" id="PS50887">
    <property type="entry name" value="GGDEF"/>
    <property type="match status" value="1"/>
</dbReference>
<keyword evidence="3" id="KW-1003">Cell membrane</keyword>
<accession>A0A372IS91</accession>
<dbReference type="SUPFAM" id="SSF55073">
    <property type="entry name" value="Nucleotide cyclase"/>
    <property type="match status" value="1"/>
</dbReference>
<dbReference type="InterPro" id="IPR000014">
    <property type="entry name" value="PAS"/>
</dbReference>
<dbReference type="InterPro" id="IPR007895">
    <property type="entry name" value="MASE1"/>
</dbReference>
<dbReference type="SMART" id="SM00267">
    <property type="entry name" value="GGDEF"/>
    <property type="match status" value="1"/>
</dbReference>
<evidence type="ECO:0000256" key="5">
    <source>
        <dbReference type="ARBA" id="ARBA00022989"/>
    </source>
</evidence>
<dbReference type="PROSITE" id="PS50113">
    <property type="entry name" value="PAC"/>
    <property type="match status" value="1"/>
</dbReference>
<dbReference type="PANTHER" id="PTHR45138">
    <property type="entry name" value="REGULATORY COMPONENTS OF SENSORY TRANSDUCTION SYSTEM"/>
    <property type="match status" value="1"/>
</dbReference>
<dbReference type="GO" id="GO:0043709">
    <property type="term" value="P:cell adhesion involved in single-species biofilm formation"/>
    <property type="evidence" value="ECO:0007669"/>
    <property type="project" value="TreeGrafter"/>
</dbReference>
<evidence type="ECO:0000256" key="9">
    <source>
        <dbReference type="SAM" id="Phobius"/>
    </source>
</evidence>
<dbReference type="InterPro" id="IPR000700">
    <property type="entry name" value="PAS-assoc_C"/>
</dbReference>
<dbReference type="InterPro" id="IPR029787">
    <property type="entry name" value="Nucleotide_cyclase"/>
</dbReference>
<feature type="region of interest" description="Disordered" evidence="8">
    <location>
        <begin position="599"/>
        <end position="621"/>
    </location>
</feature>
<dbReference type="SMART" id="SM00091">
    <property type="entry name" value="PAS"/>
    <property type="match status" value="1"/>
</dbReference>
<evidence type="ECO:0000256" key="3">
    <source>
        <dbReference type="ARBA" id="ARBA00022475"/>
    </source>
</evidence>
<proteinExistence type="predicted"/>
<dbReference type="SUPFAM" id="SSF55785">
    <property type="entry name" value="PYP-like sensor domain (PAS domain)"/>
    <property type="match status" value="1"/>
</dbReference>
<dbReference type="InterPro" id="IPR001610">
    <property type="entry name" value="PAC"/>
</dbReference>
<dbReference type="EMBL" id="QVQT01000002">
    <property type="protein sequence ID" value="RFU17797.1"/>
    <property type="molecule type" value="Genomic_DNA"/>
</dbReference>
<feature type="transmembrane region" description="Helical" evidence="9">
    <location>
        <begin position="129"/>
        <end position="148"/>
    </location>
</feature>
<dbReference type="GO" id="GO:1902201">
    <property type="term" value="P:negative regulation of bacterial-type flagellum-dependent cell motility"/>
    <property type="evidence" value="ECO:0007669"/>
    <property type="project" value="TreeGrafter"/>
</dbReference>
<reference evidence="13 14" key="1">
    <citation type="submission" date="2018-08" db="EMBL/GenBank/DDBJ databases">
        <title>Acidipila sp. 4G-K13, an acidobacterium isolated from forest soil.</title>
        <authorList>
            <person name="Gao Z.-H."/>
            <person name="Qiu L.-H."/>
        </authorList>
    </citation>
    <scope>NUCLEOTIDE SEQUENCE [LARGE SCALE GENOMIC DNA]</scope>
    <source>
        <strain evidence="13 14">4G-K13</strain>
    </source>
</reference>
<sequence>MQLTSDTGRNHPAAQNPATLAALLILVIAASWVGLRYTAGFDHIAPLWSTNGLLLAFLLLNPVRRWPGFLAIGFTGFLLSHLITRSALADNFCLSLCDLAEVTLAAWLLTRSGKKITDLTHSPQLLRFALYGVLIGPAAGALLATLILRRPHAVPWRNAFLWLFLPDALGIAAVAPAVLALFGEEPLRLFASGRRRKTLLLLSLLILVSITAFSTGGFFLSFLIFPPLVLVVLELGWAGGVIGIPFIAFAASLMTLHRYRVGPLPYPPLLQRLLVLQAFLAAIIVSVNVVSLVFHERRRHTDLTRENERRFRMLAENARDVIVLTDLDGRRLYVSPAVTPILGWAPRDLVGGSFHTDVIHPDDRPAFQQTLDEVRKFDRGQIIIYRCRKKGGMYVWMEASLSLYRDSLTDEPIGFVKVARDVSRRKAAEEELQNAYETLEAMAIVDALTGVANRRRFDDALDHEWRRAVRSGTSLALLLIDVDHFKSYNDIYGHVRGDACLREIAAAALEVVRRSADIVARFGGEEFAVILPDTEETSAAALGEEIREAVMRREIEHGGNQPGIVTVSIGCTAVVPPRGSKAVTLVEFADEALYQAKHEGRNRVKTRRHSLPSAGHPEETA</sequence>
<comment type="catalytic activity">
    <reaction evidence="7">
        <text>2 GTP = 3',3'-c-di-GMP + 2 diphosphate</text>
        <dbReference type="Rhea" id="RHEA:24898"/>
        <dbReference type="ChEBI" id="CHEBI:33019"/>
        <dbReference type="ChEBI" id="CHEBI:37565"/>
        <dbReference type="ChEBI" id="CHEBI:58805"/>
        <dbReference type="EC" id="2.7.7.65"/>
    </reaction>
</comment>
<dbReference type="InterPro" id="IPR035965">
    <property type="entry name" value="PAS-like_dom_sf"/>
</dbReference>
<name>A0A372IS91_9BACT</name>
<organism evidence="13 14">
    <name type="scientific">Paracidobacterium acidisoli</name>
    <dbReference type="NCBI Taxonomy" id="2303751"/>
    <lineage>
        <taxon>Bacteria</taxon>
        <taxon>Pseudomonadati</taxon>
        <taxon>Acidobacteriota</taxon>
        <taxon>Terriglobia</taxon>
        <taxon>Terriglobales</taxon>
        <taxon>Acidobacteriaceae</taxon>
        <taxon>Paracidobacterium</taxon>
    </lineage>
</organism>
<dbReference type="NCBIfam" id="TIGR00229">
    <property type="entry name" value="sensory_box"/>
    <property type="match status" value="1"/>
</dbReference>
<evidence type="ECO:0000256" key="7">
    <source>
        <dbReference type="ARBA" id="ARBA00034247"/>
    </source>
</evidence>
<dbReference type="AlphaFoldDB" id="A0A372IS91"/>
<evidence type="ECO:0000256" key="2">
    <source>
        <dbReference type="ARBA" id="ARBA00012528"/>
    </source>
</evidence>
<dbReference type="Gene3D" id="3.30.70.270">
    <property type="match status" value="1"/>
</dbReference>
<dbReference type="PROSITE" id="PS50112">
    <property type="entry name" value="PAS"/>
    <property type="match status" value="1"/>
</dbReference>
<feature type="transmembrane region" description="Helical" evidence="9">
    <location>
        <begin position="66"/>
        <end position="84"/>
    </location>
</feature>
<evidence type="ECO:0000259" key="12">
    <source>
        <dbReference type="PROSITE" id="PS50887"/>
    </source>
</evidence>
<dbReference type="InterPro" id="IPR043128">
    <property type="entry name" value="Rev_trsase/Diguanyl_cyclase"/>
</dbReference>
<feature type="transmembrane region" description="Helical" evidence="9">
    <location>
        <begin position="274"/>
        <end position="295"/>
    </location>
</feature>
<evidence type="ECO:0000256" key="6">
    <source>
        <dbReference type="ARBA" id="ARBA00023136"/>
    </source>
</evidence>
<dbReference type="Pfam" id="PF08447">
    <property type="entry name" value="PAS_3"/>
    <property type="match status" value="1"/>
</dbReference>
<feature type="transmembrane region" description="Helical" evidence="9">
    <location>
        <begin position="160"/>
        <end position="182"/>
    </location>
</feature>
<dbReference type="InterPro" id="IPR050469">
    <property type="entry name" value="Diguanylate_Cyclase"/>
</dbReference>
<feature type="transmembrane region" description="Helical" evidence="9">
    <location>
        <begin position="232"/>
        <end position="254"/>
    </location>
</feature>
<evidence type="ECO:0000259" key="10">
    <source>
        <dbReference type="PROSITE" id="PS50112"/>
    </source>
</evidence>